<dbReference type="InterPro" id="IPR027417">
    <property type="entry name" value="P-loop_NTPase"/>
</dbReference>
<sequence length="616" mass="70252">MADDCRRQGFELERRIFELDNKCASLRIEKQDDDYLQNASAILDKLKSYYRQGGESNSLPRLLQDYTQVVLDITFYEENKLVDQEFPEDCSPYKIQQLLQDLTEPEVLAGRLAPAQEVQSVLGLELLECLYWRRGALLYMYCHTLHRRKQWIKKNKATFLKCLHEGVRYLMRMLQVRNSVKLNDGVVFHDSATANFLAEGIFSDTHLLTMMYIGEMCFWAVKYEDCGVEMAERKEERLQFRDIGTQILHKYVLVCEGPLQGQGWNTENAKEILNILQHRGQDEDAAPGVLESLPADIQFHLMKLLSPRDLCRLGGTCRYWRSVVRDPLLWRYFFVRDMPLWSSIDHTSMPCVEALDVPLHEDPDHDFMAEYLRSSPACRRPCRPPRQGHGAVASFLQSLYLSAEPRLLMFGPGLEQLEVSLMNVLMRSPHVLPVAGIPRRQINGVGSGVSFMFRDQHKFNILVLYSNNSAERERARLERQNVHSRLFVQEGDGQTDSPAFSIAPFVQEVCRAVDGFIYVANAEAAMAGGLEVERAQFRAMLDPSWGQSSRPVLVLSCVSREAPGGTRTRTPCVVLAHQLDLQQLQNPWMVQDVVCESLAGITDGIGWLLGACGLRL</sequence>
<dbReference type="SMART" id="SM00256">
    <property type="entry name" value="FBOX"/>
    <property type="match status" value="1"/>
</dbReference>
<dbReference type="Gene3D" id="1.20.1280.50">
    <property type="match status" value="1"/>
</dbReference>
<name>A0A9D3RVT0_ANGAN</name>
<feature type="domain" description="F-box" evidence="1">
    <location>
        <begin position="287"/>
        <end position="333"/>
    </location>
</feature>
<dbReference type="PANTHER" id="PTHR28494">
    <property type="entry name" value="UPF0600 PROTEIN C5ORF51"/>
    <property type="match status" value="1"/>
</dbReference>
<dbReference type="Proteomes" id="UP001044222">
    <property type="component" value="Chromosome 10"/>
</dbReference>
<accession>A0A9D3RVT0</accession>
<reference evidence="2" key="1">
    <citation type="submission" date="2021-01" db="EMBL/GenBank/DDBJ databases">
        <title>A chromosome-scale assembly of European eel, Anguilla anguilla.</title>
        <authorList>
            <person name="Henkel C."/>
            <person name="Jong-Raadsen S.A."/>
            <person name="Dufour S."/>
            <person name="Weltzien F.-A."/>
            <person name="Palstra A.P."/>
            <person name="Pelster B."/>
            <person name="Spaink H.P."/>
            <person name="Van Den Thillart G.E."/>
            <person name="Jansen H."/>
            <person name="Zahm M."/>
            <person name="Klopp C."/>
            <person name="Cedric C."/>
            <person name="Louis A."/>
            <person name="Berthelot C."/>
            <person name="Parey E."/>
            <person name="Roest Crollius H."/>
            <person name="Montfort J."/>
            <person name="Robinson-Rechavi M."/>
            <person name="Bucao C."/>
            <person name="Bouchez O."/>
            <person name="Gislard M."/>
            <person name="Lluch J."/>
            <person name="Milhes M."/>
            <person name="Lampietro C."/>
            <person name="Lopez Roques C."/>
            <person name="Donnadieu C."/>
            <person name="Braasch I."/>
            <person name="Desvignes T."/>
            <person name="Postlethwait J."/>
            <person name="Bobe J."/>
            <person name="Guiguen Y."/>
            <person name="Dirks R."/>
        </authorList>
    </citation>
    <scope>NUCLEOTIDE SEQUENCE</scope>
    <source>
        <strain evidence="2">Tag_6206</strain>
        <tissue evidence="2">Liver</tissue>
    </source>
</reference>
<dbReference type="InterPro" id="IPR001810">
    <property type="entry name" value="F-box_dom"/>
</dbReference>
<evidence type="ECO:0000313" key="2">
    <source>
        <dbReference type="EMBL" id="KAG5841287.1"/>
    </source>
</evidence>
<dbReference type="InterPro" id="IPR036047">
    <property type="entry name" value="F-box-like_dom_sf"/>
</dbReference>
<protein>
    <recommendedName>
        <fullName evidence="1">F-box domain-containing protein</fullName>
    </recommendedName>
</protein>
<dbReference type="AlphaFoldDB" id="A0A9D3RVT0"/>
<dbReference type="Pfam" id="PF12937">
    <property type="entry name" value="F-box-like"/>
    <property type="match status" value="1"/>
</dbReference>
<keyword evidence="3" id="KW-1185">Reference proteome</keyword>
<evidence type="ECO:0000313" key="3">
    <source>
        <dbReference type="Proteomes" id="UP001044222"/>
    </source>
</evidence>
<dbReference type="Pfam" id="PF17716">
    <property type="entry name" value="RIMC1"/>
    <property type="match status" value="1"/>
</dbReference>
<dbReference type="InterPro" id="IPR037657">
    <property type="entry name" value="RIMC1"/>
</dbReference>
<dbReference type="PROSITE" id="PS50181">
    <property type="entry name" value="FBOX"/>
    <property type="match status" value="1"/>
</dbReference>
<evidence type="ECO:0000259" key="1">
    <source>
        <dbReference type="PROSITE" id="PS50181"/>
    </source>
</evidence>
<gene>
    <name evidence="2" type="ORF">ANANG_G00197960</name>
</gene>
<dbReference type="EMBL" id="JAFIRN010000010">
    <property type="protein sequence ID" value="KAG5841287.1"/>
    <property type="molecule type" value="Genomic_DNA"/>
</dbReference>
<dbReference type="GO" id="GO:0000423">
    <property type="term" value="P:mitophagy"/>
    <property type="evidence" value="ECO:0007669"/>
    <property type="project" value="InterPro"/>
</dbReference>
<proteinExistence type="predicted"/>
<dbReference type="SUPFAM" id="SSF81383">
    <property type="entry name" value="F-box domain"/>
    <property type="match status" value="1"/>
</dbReference>
<comment type="caution">
    <text evidence="2">The sequence shown here is derived from an EMBL/GenBank/DDBJ whole genome shotgun (WGS) entry which is preliminary data.</text>
</comment>
<dbReference type="PANTHER" id="PTHR28494:SF1">
    <property type="entry name" value="RAB7A-INTERACTING MON1-CCZ1 COMPLEX SUBUNIT 1"/>
    <property type="match status" value="1"/>
</dbReference>
<dbReference type="Gene3D" id="3.40.50.300">
    <property type="entry name" value="P-loop containing nucleotide triphosphate hydrolases"/>
    <property type="match status" value="1"/>
</dbReference>
<organism evidence="2 3">
    <name type="scientific">Anguilla anguilla</name>
    <name type="common">European freshwater eel</name>
    <name type="synonym">Muraena anguilla</name>
    <dbReference type="NCBI Taxonomy" id="7936"/>
    <lineage>
        <taxon>Eukaryota</taxon>
        <taxon>Metazoa</taxon>
        <taxon>Chordata</taxon>
        <taxon>Craniata</taxon>
        <taxon>Vertebrata</taxon>
        <taxon>Euteleostomi</taxon>
        <taxon>Actinopterygii</taxon>
        <taxon>Neopterygii</taxon>
        <taxon>Teleostei</taxon>
        <taxon>Anguilliformes</taxon>
        <taxon>Anguillidae</taxon>
        <taxon>Anguilla</taxon>
    </lineage>
</organism>